<protein>
    <submittedName>
        <fullName evidence="2">Uncharacterized protein</fullName>
    </submittedName>
</protein>
<dbReference type="RefSeq" id="XP_065459704.1">
    <property type="nucleotide sequence ID" value="XM_065603632.1"/>
</dbReference>
<keyword evidence="3" id="KW-1185">Reference proteome</keyword>
<evidence type="ECO:0000313" key="3">
    <source>
        <dbReference type="Proteomes" id="UP001302367"/>
    </source>
</evidence>
<reference evidence="2 3" key="1">
    <citation type="submission" date="2023-09" db="EMBL/GenBank/DDBJ databases">
        <title>Complete-Gapless Cercospora beticola genome.</title>
        <authorList>
            <person name="Wyatt N.A."/>
            <person name="Spanner R.E."/>
            <person name="Bolton M.D."/>
        </authorList>
    </citation>
    <scope>NUCLEOTIDE SEQUENCE [LARGE SCALE GENOMIC DNA]</scope>
    <source>
        <strain evidence="2">Cb09-40</strain>
    </source>
</reference>
<proteinExistence type="predicted"/>
<gene>
    <name evidence="2" type="ORF">RHO25_013032</name>
</gene>
<dbReference type="Proteomes" id="UP001302367">
    <property type="component" value="Chromosome 9"/>
</dbReference>
<sequence length="231" mass="25078">MHGSRRSQVLLLQLTPRDSLRTESVKVSVTDQTCILRASSSPYPMSTTKTIELPLGNTTAKCTIEIPDTSDDPPAPEAVVDFTYQAVAWIVKIAAEMNTTAPATSPQRSSIRQVRDIHELSACCHPSRTRPDEAAMQLIGVKRERQPDCVDINDGSADRQSEAGTVVKRPKFAMRHDSFWNGASVPEVPMSDDSGFYEGGDCSQPAESLPPSPPRSPGLLSRSRSCPLLAS</sequence>
<feature type="region of interest" description="Disordered" evidence="1">
    <location>
        <begin position="182"/>
        <end position="231"/>
    </location>
</feature>
<dbReference type="GeneID" id="90644918"/>
<evidence type="ECO:0000313" key="2">
    <source>
        <dbReference type="EMBL" id="WPB08366.1"/>
    </source>
</evidence>
<evidence type="ECO:0000256" key="1">
    <source>
        <dbReference type="SAM" id="MobiDB-lite"/>
    </source>
</evidence>
<accession>A0ABZ0P9A6</accession>
<dbReference type="EMBL" id="CP134192">
    <property type="protein sequence ID" value="WPB08366.1"/>
    <property type="molecule type" value="Genomic_DNA"/>
</dbReference>
<name>A0ABZ0P9A6_CERBT</name>
<feature type="compositionally biased region" description="Low complexity" evidence="1">
    <location>
        <begin position="217"/>
        <end position="231"/>
    </location>
</feature>
<organism evidence="2 3">
    <name type="scientific">Cercospora beticola</name>
    <name type="common">Sugarbeet leaf spot fungus</name>
    <dbReference type="NCBI Taxonomy" id="122368"/>
    <lineage>
        <taxon>Eukaryota</taxon>
        <taxon>Fungi</taxon>
        <taxon>Dikarya</taxon>
        <taxon>Ascomycota</taxon>
        <taxon>Pezizomycotina</taxon>
        <taxon>Dothideomycetes</taxon>
        <taxon>Dothideomycetidae</taxon>
        <taxon>Mycosphaerellales</taxon>
        <taxon>Mycosphaerellaceae</taxon>
        <taxon>Cercospora</taxon>
    </lineage>
</organism>